<keyword evidence="5 6" id="KW-0472">Membrane</keyword>
<keyword evidence="2" id="KW-1003">Cell membrane</keyword>
<dbReference type="AlphaFoldDB" id="A0A1G9E8R7"/>
<organism evidence="8 9">
    <name type="scientific">Methylophilus rhizosphaerae</name>
    <dbReference type="NCBI Taxonomy" id="492660"/>
    <lineage>
        <taxon>Bacteria</taxon>
        <taxon>Pseudomonadati</taxon>
        <taxon>Pseudomonadota</taxon>
        <taxon>Betaproteobacteria</taxon>
        <taxon>Nitrosomonadales</taxon>
        <taxon>Methylophilaceae</taxon>
        <taxon>Methylophilus</taxon>
    </lineage>
</organism>
<dbReference type="InterPro" id="IPR051542">
    <property type="entry name" value="Hydrogenase_cytochrome"/>
</dbReference>
<dbReference type="GO" id="GO:0020037">
    <property type="term" value="F:heme binding"/>
    <property type="evidence" value="ECO:0007669"/>
    <property type="project" value="TreeGrafter"/>
</dbReference>
<keyword evidence="9" id="KW-1185">Reference proteome</keyword>
<proteinExistence type="predicted"/>
<sequence>MLRYVWDPFIRIFHWSLVAAFGYAFYTHASMWDRLHHAYAGYVAGTLIVARIVWGIISTGYANFHSFPLNPLWAFKYFFKLLKGTARHYIGHNPVGSLAIYAMLGLGLIAVGSGCIVYNNGWGFIDDEMSRVIHHYVTWTWLGVVVVHVLGVIFESFIHHDNLIWAMITGCKRVCSIDERVNQRNTPFPRPKKAR</sequence>
<dbReference type="SUPFAM" id="SSF81342">
    <property type="entry name" value="Transmembrane di-heme cytochromes"/>
    <property type="match status" value="1"/>
</dbReference>
<dbReference type="InterPro" id="IPR011577">
    <property type="entry name" value="Cyt_b561_bac/Ni-Hgenase"/>
</dbReference>
<reference evidence="9" key="1">
    <citation type="submission" date="2016-10" db="EMBL/GenBank/DDBJ databases">
        <authorList>
            <person name="Varghese N."/>
            <person name="Submissions S."/>
        </authorList>
    </citation>
    <scope>NUCLEOTIDE SEQUENCE [LARGE SCALE GENOMIC DNA]</scope>
    <source>
        <strain evidence="9">CBMB127</strain>
    </source>
</reference>
<dbReference type="Gene3D" id="1.20.950.20">
    <property type="entry name" value="Transmembrane di-heme cytochromes, Chain C"/>
    <property type="match status" value="1"/>
</dbReference>
<feature type="domain" description="Cytochrome b561 bacterial/Ni-hydrogenase" evidence="7">
    <location>
        <begin position="5"/>
        <end position="170"/>
    </location>
</feature>
<dbReference type="GO" id="GO:0022904">
    <property type="term" value="P:respiratory electron transport chain"/>
    <property type="evidence" value="ECO:0007669"/>
    <property type="project" value="InterPro"/>
</dbReference>
<keyword evidence="4 6" id="KW-1133">Transmembrane helix</keyword>
<protein>
    <submittedName>
        <fullName evidence="8">Cytochrome b</fullName>
    </submittedName>
</protein>
<dbReference type="PANTHER" id="PTHR30485">
    <property type="entry name" value="NI/FE-HYDROGENASE 1 B-TYPE CYTOCHROME SUBUNIT"/>
    <property type="match status" value="1"/>
</dbReference>
<accession>A0A1G9E8R7</accession>
<dbReference type="RefSeq" id="WP_091472211.1">
    <property type="nucleotide sequence ID" value="NZ_FNFX01000004.1"/>
</dbReference>
<evidence type="ECO:0000256" key="1">
    <source>
        <dbReference type="ARBA" id="ARBA00004651"/>
    </source>
</evidence>
<evidence type="ECO:0000256" key="2">
    <source>
        <dbReference type="ARBA" id="ARBA00022475"/>
    </source>
</evidence>
<evidence type="ECO:0000313" key="8">
    <source>
        <dbReference type="EMBL" id="SDK72435.1"/>
    </source>
</evidence>
<dbReference type="OrthoDB" id="196472at2"/>
<evidence type="ECO:0000256" key="3">
    <source>
        <dbReference type="ARBA" id="ARBA00022692"/>
    </source>
</evidence>
<feature type="transmembrane region" description="Helical" evidence="6">
    <location>
        <begin position="98"/>
        <end position="119"/>
    </location>
</feature>
<evidence type="ECO:0000256" key="4">
    <source>
        <dbReference type="ARBA" id="ARBA00022989"/>
    </source>
</evidence>
<dbReference type="PANTHER" id="PTHR30485:SF2">
    <property type="entry name" value="BLL0597 PROTEIN"/>
    <property type="match status" value="1"/>
</dbReference>
<dbReference type="STRING" id="492660.SAMN05192566_2227"/>
<feature type="transmembrane region" description="Helical" evidence="6">
    <location>
        <begin position="12"/>
        <end position="32"/>
    </location>
</feature>
<dbReference type="EMBL" id="FNFX01000004">
    <property type="protein sequence ID" value="SDK72435.1"/>
    <property type="molecule type" value="Genomic_DNA"/>
</dbReference>
<dbReference type="GO" id="GO:0009055">
    <property type="term" value="F:electron transfer activity"/>
    <property type="evidence" value="ECO:0007669"/>
    <property type="project" value="InterPro"/>
</dbReference>
<keyword evidence="3 6" id="KW-0812">Transmembrane</keyword>
<name>A0A1G9E8R7_9PROT</name>
<dbReference type="GO" id="GO:0005886">
    <property type="term" value="C:plasma membrane"/>
    <property type="evidence" value="ECO:0007669"/>
    <property type="project" value="UniProtKB-SubCell"/>
</dbReference>
<evidence type="ECO:0000259" key="7">
    <source>
        <dbReference type="Pfam" id="PF01292"/>
    </source>
</evidence>
<dbReference type="Pfam" id="PF01292">
    <property type="entry name" value="Ni_hydr_CYTB"/>
    <property type="match status" value="1"/>
</dbReference>
<dbReference type="Proteomes" id="UP000198629">
    <property type="component" value="Unassembled WGS sequence"/>
</dbReference>
<evidence type="ECO:0000256" key="6">
    <source>
        <dbReference type="SAM" id="Phobius"/>
    </source>
</evidence>
<evidence type="ECO:0000313" key="9">
    <source>
        <dbReference type="Proteomes" id="UP000198629"/>
    </source>
</evidence>
<comment type="subcellular location">
    <subcellularLocation>
        <location evidence="1">Cell membrane</location>
        <topology evidence="1">Multi-pass membrane protein</topology>
    </subcellularLocation>
</comment>
<feature type="transmembrane region" description="Helical" evidence="6">
    <location>
        <begin position="139"/>
        <end position="158"/>
    </location>
</feature>
<gene>
    <name evidence="8" type="ORF">SAMN05192566_2227</name>
</gene>
<evidence type="ECO:0000256" key="5">
    <source>
        <dbReference type="ARBA" id="ARBA00023136"/>
    </source>
</evidence>
<dbReference type="InterPro" id="IPR016174">
    <property type="entry name" value="Di-haem_cyt_TM"/>
</dbReference>